<dbReference type="PROSITE" id="PS50174">
    <property type="entry name" value="G_PATCH"/>
    <property type="match status" value="1"/>
</dbReference>
<dbReference type="GO" id="GO:0005737">
    <property type="term" value="C:cytoplasm"/>
    <property type="evidence" value="ECO:0007669"/>
    <property type="project" value="UniProtKB-SubCell"/>
</dbReference>
<dbReference type="SUPFAM" id="SSF82708">
    <property type="entry name" value="R3H domain"/>
    <property type="match status" value="1"/>
</dbReference>
<feature type="compositionally biased region" description="Basic residues" evidence="9">
    <location>
        <begin position="446"/>
        <end position="455"/>
    </location>
</feature>
<evidence type="ECO:0000256" key="6">
    <source>
        <dbReference type="ARBA" id="ARBA00022664"/>
    </source>
</evidence>
<dbReference type="GO" id="GO:0006397">
    <property type="term" value="P:mRNA processing"/>
    <property type="evidence" value="ECO:0007669"/>
    <property type="project" value="UniProtKB-KW"/>
</dbReference>
<evidence type="ECO:0000259" key="10">
    <source>
        <dbReference type="PROSITE" id="PS50174"/>
    </source>
</evidence>
<name>A0AAN6PY54_9PEZI</name>
<comment type="subcellular location">
    <subcellularLocation>
        <location evidence="2">Cytoplasm</location>
    </subcellularLocation>
    <subcellularLocation>
        <location evidence="1">Nucleus</location>
    </subcellularLocation>
</comment>
<dbReference type="Gene3D" id="3.30.1370.50">
    <property type="entry name" value="R3H-like domain"/>
    <property type="match status" value="1"/>
</dbReference>
<dbReference type="SMART" id="SM00443">
    <property type="entry name" value="G_patch"/>
    <property type="match status" value="1"/>
</dbReference>
<dbReference type="InterPro" id="IPR034082">
    <property type="entry name" value="R3H_G-patch"/>
</dbReference>
<gene>
    <name evidence="12" type="ORF">N658DRAFT_497948</name>
</gene>
<comment type="similarity">
    <text evidence="3">Belongs to the SQS1 family.</text>
</comment>
<evidence type="ECO:0000256" key="4">
    <source>
        <dbReference type="ARBA" id="ARBA00018964"/>
    </source>
</evidence>
<evidence type="ECO:0000256" key="7">
    <source>
        <dbReference type="ARBA" id="ARBA00023187"/>
    </source>
</evidence>
<feature type="region of interest" description="Disordered" evidence="9">
    <location>
        <begin position="266"/>
        <end position="323"/>
    </location>
</feature>
<dbReference type="Pfam" id="PF01585">
    <property type="entry name" value="G-patch"/>
    <property type="match status" value="1"/>
</dbReference>
<organism evidence="12 13">
    <name type="scientific">Parathielavia hyrcaniae</name>
    <dbReference type="NCBI Taxonomy" id="113614"/>
    <lineage>
        <taxon>Eukaryota</taxon>
        <taxon>Fungi</taxon>
        <taxon>Dikarya</taxon>
        <taxon>Ascomycota</taxon>
        <taxon>Pezizomycotina</taxon>
        <taxon>Sordariomycetes</taxon>
        <taxon>Sordariomycetidae</taxon>
        <taxon>Sordariales</taxon>
        <taxon>Chaetomiaceae</taxon>
        <taxon>Parathielavia</taxon>
    </lineage>
</organism>
<feature type="compositionally biased region" description="Acidic residues" evidence="9">
    <location>
        <begin position="393"/>
        <end position="410"/>
    </location>
</feature>
<dbReference type="GO" id="GO:0005634">
    <property type="term" value="C:nucleus"/>
    <property type="evidence" value="ECO:0007669"/>
    <property type="project" value="UniProtKB-SubCell"/>
</dbReference>
<accession>A0AAN6PY54</accession>
<dbReference type="InterPro" id="IPR036867">
    <property type="entry name" value="R3H_dom_sf"/>
</dbReference>
<dbReference type="SMART" id="SM00393">
    <property type="entry name" value="R3H"/>
    <property type="match status" value="1"/>
</dbReference>
<dbReference type="GO" id="GO:0003676">
    <property type="term" value="F:nucleic acid binding"/>
    <property type="evidence" value="ECO:0007669"/>
    <property type="project" value="UniProtKB-UniRule"/>
</dbReference>
<dbReference type="CDD" id="cd02646">
    <property type="entry name" value="R3H_G-patch"/>
    <property type="match status" value="1"/>
</dbReference>
<dbReference type="PANTHER" id="PTHR14195">
    <property type="entry name" value="G PATCH DOMAIN CONTAINING PROTEIN 2"/>
    <property type="match status" value="1"/>
</dbReference>
<feature type="compositionally biased region" description="Basic and acidic residues" evidence="9">
    <location>
        <begin position="517"/>
        <end position="535"/>
    </location>
</feature>
<keyword evidence="13" id="KW-1185">Reference proteome</keyword>
<keyword evidence="8" id="KW-0539">Nucleus</keyword>
<evidence type="ECO:0000256" key="1">
    <source>
        <dbReference type="ARBA" id="ARBA00004123"/>
    </source>
</evidence>
<proteinExistence type="inferred from homology"/>
<evidence type="ECO:0000256" key="2">
    <source>
        <dbReference type="ARBA" id="ARBA00004496"/>
    </source>
</evidence>
<dbReference type="EMBL" id="MU863645">
    <property type="protein sequence ID" value="KAK4099963.1"/>
    <property type="molecule type" value="Genomic_DNA"/>
</dbReference>
<evidence type="ECO:0000313" key="13">
    <source>
        <dbReference type="Proteomes" id="UP001305647"/>
    </source>
</evidence>
<reference evidence="12" key="2">
    <citation type="submission" date="2023-05" db="EMBL/GenBank/DDBJ databases">
        <authorList>
            <consortium name="Lawrence Berkeley National Laboratory"/>
            <person name="Steindorff A."/>
            <person name="Hensen N."/>
            <person name="Bonometti L."/>
            <person name="Westerberg I."/>
            <person name="Brannstrom I.O."/>
            <person name="Guillou S."/>
            <person name="Cros-Aarteil S."/>
            <person name="Calhoun S."/>
            <person name="Haridas S."/>
            <person name="Kuo A."/>
            <person name="Mondo S."/>
            <person name="Pangilinan J."/>
            <person name="Riley R."/>
            <person name="Labutti K."/>
            <person name="Andreopoulos B."/>
            <person name="Lipzen A."/>
            <person name="Chen C."/>
            <person name="Yanf M."/>
            <person name="Daum C."/>
            <person name="Ng V."/>
            <person name="Clum A."/>
            <person name="Ohm R."/>
            <person name="Martin F."/>
            <person name="Silar P."/>
            <person name="Natvig D."/>
            <person name="Lalanne C."/>
            <person name="Gautier V."/>
            <person name="Ament-Velasquez S.L."/>
            <person name="Kruys A."/>
            <person name="Hutchinson M.I."/>
            <person name="Powell A.J."/>
            <person name="Barry K."/>
            <person name="Miller A.N."/>
            <person name="Grigoriev I.V."/>
            <person name="Debuchy R."/>
            <person name="Gladieux P."/>
            <person name="Thoren M.H."/>
            <person name="Johannesson H."/>
        </authorList>
    </citation>
    <scope>NUCLEOTIDE SEQUENCE</scope>
    <source>
        <strain evidence="12">CBS 757.83</strain>
    </source>
</reference>
<keyword evidence="6" id="KW-0507">mRNA processing</keyword>
<feature type="region of interest" description="Disordered" evidence="9">
    <location>
        <begin position="117"/>
        <end position="141"/>
    </location>
</feature>
<dbReference type="Pfam" id="PF01424">
    <property type="entry name" value="R3H"/>
    <property type="match status" value="1"/>
</dbReference>
<dbReference type="InterPro" id="IPR000467">
    <property type="entry name" value="G_patch_dom"/>
</dbReference>
<dbReference type="GO" id="GO:0008380">
    <property type="term" value="P:RNA splicing"/>
    <property type="evidence" value="ECO:0007669"/>
    <property type="project" value="UniProtKB-KW"/>
</dbReference>
<dbReference type="Proteomes" id="UP001305647">
    <property type="component" value="Unassembled WGS sequence"/>
</dbReference>
<evidence type="ECO:0000256" key="9">
    <source>
        <dbReference type="SAM" id="MobiDB-lite"/>
    </source>
</evidence>
<sequence>MPPKRGKWASPGARGSRGRPPAPRGRFRDFVPAAHMGAPSNAFSMRDEAKNTASHSSLAWISGDAKLRQKPVTFVSAGVIEPLKEDKPLDESAVPSTVEEPTRDVLDTGAIEILEEKKPLDDSADPNTAEKPTGGVLDALGKPADVKEAEVSGIVTIDVLETETTVQVLEQECSVTNLPLRAQGAGDADLPSSVQGNETKDFFSIDLGEDDEPTIDICLPRPKVPSPRSSFGGSDSSEEVILYRGRNGLAQGAAPKDVFCYPSTAAGPSKAMLPQRPKPAPPTSEEPTSLPAKAPVGASQKKSEARGRRSRASQVMGDHVEDDDEDAVLADYIANMAANSEDDFFAHLLQSSSNQRDIGGDHEAVNFGSGDEKSPRGDNMWGDRESIISGTSDAEEDDIKSDGEDEDMDADMDDETLARLLAKQEELGLGSDGLLLFSSSLAKTGTRRKQGKRLMKPGSSSDLRGPASATQAAGAFDILDLADWSQLTGQSRKRRSKQPPNFNVSDSEVESALKSAWQRDRERKKNRKLERETLRAEGMLGKHANPDDLRVRYPSGMKLDDMKAELTSFLLGSAERLDFPPLDKHARKVLHELANKFNIKSQSTGKGDQRRPVLYRTNRTVRYASTRVEDATTHVDQAALRIHRKYFHRVDVKVQKTETPRNAGGGRGGAGHKALSLREGEIVGASVPELGQENKGRNMLEKMGWSKGMALGSLNNKGILEPVAQVMKRSKAGLG</sequence>
<keyword evidence="7" id="KW-0508">mRNA splicing</keyword>
<evidence type="ECO:0000259" key="11">
    <source>
        <dbReference type="PROSITE" id="PS51061"/>
    </source>
</evidence>
<feature type="domain" description="G-patch" evidence="10">
    <location>
        <begin position="692"/>
        <end position="735"/>
    </location>
</feature>
<evidence type="ECO:0000256" key="3">
    <source>
        <dbReference type="ARBA" id="ARBA00010306"/>
    </source>
</evidence>
<dbReference type="InterPro" id="IPR001374">
    <property type="entry name" value="R3H_dom"/>
</dbReference>
<feature type="region of interest" description="Disordered" evidence="9">
    <location>
        <begin position="355"/>
        <end position="410"/>
    </location>
</feature>
<evidence type="ECO:0000313" key="12">
    <source>
        <dbReference type="EMBL" id="KAK4099963.1"/>
    </source>
</evidence>
<feature type="region of interest" description="Disordered" evidence="9">
    <location>
        <begin position="489"/>
        <end position="537"/>
    </location>
</feature>
<dbReference type="InterPro" id="IPR051189">
    <property type="entry name" value="Splicing_assoc_domain"/>
</dbReference>
<comment type="caution">
    <text evidence="12">The sequence shown here is derived from an EMBL/GenBank/DDBJ whole genome shotgun (WGS) entry which is preliminary data.</text>
</comment>
<reference evidence="12" key="1">
    <citation type="journal article" date="2023" name="Mol. Phylogenet. Evol.">
        <title>Genome-scale phylogeny and comparative genomics of the fungal order Sordariales.</title>
        <authorList>
            <person name="Hensen N."/>
            <person name="Bonometti L."/>
            <person name="Westerberg I."/>
            <person name="Brannstrom I.O."/>
            <person name="Guillou S."/>
            <person name="Cros-Aarteil S."/>
            <person name="Calhoun S."/>
            <person name="Haridas S."/>
            <person name="Kuo A."/>
            <person name="Mondo S."/>
            <person name="Pangilinan J."/>
            <person name="Riley R."/>
            <person name="LaButti K."/>
            <person name="Andreopoulos B."/>
            <person name="Lipzen A."/>
            <person name="Chen C."/>
            <person name="Yan M."/>
            <person name="Daum C."/>
            <person name="Ng V."/>
            <person name="Clum A."/>
            <person name="Steindorff A."/>
            <person name="Ohm R.A."/>
            <person name="Martin F."/>
            <person name="Silar P."/>
            <person name="Natvig D.O."/>
            <person name="Lalanne C."/>
            <person name="Gautier V."/>
            <person name="Ament-Velasquez S.L."/>
            <person name="Kruys A."/>
            <person name="Hutchinson M.I."/>
            <person name="Powell A.J."/>
            <person name="Barry K."/>
            <person name="Miller A.N."/>
            <person name="Grigoriev I.V."/>
            <person name="Debuchy R."/>
            <person name="Gladieux P."/>
            <person name="Hiltunen Thoren M."/>
            <person name="Johannesson H."/>
        </authorList>
    </citation>
    <scope>NUCLEOTIDE SEQUENCE</scope>
    <source>
        <strain evidence="12">CBS 757.83</strain>
    </source>
</reference>
<feature type="region of interest" description="Disordered" evidence="9">
    <location>
        <begin position="446"/>
        <end position="469"/>
    </location>
</feature>
<feature type="domain" description="R3H" evidence="11">
    <location>
        <begin position="556"/>
        <end position="618"/>
    </location>
</feature>
<dbReference type="AlphaFoldDB" id="A0AAN6PY54"/>
<keyword evidence="5" id="KW-0963">Cytoplasm</keyword>
<protein>
    <recommendedName>
        <fullName evidence="4">Protein SQS1</fullName>
    </recommendedName>
</protein>
<feature type="region of interest" description="Disordered" evidence="9">
    <location>
        <begin position="1"/>
        <end position="29"/>
    </location>
</feature>
<evidence type="ECO:0000256" key="5">
    <source>
        <dbReference type="ARBA" id="ARBA00022490"/>
    </source>
</evidence>
<evidence type="ECO:0000256" key="8">
    <source>
        <dbReference type="ARBA" id="ARBA00023242"/>
    </source>
</evidence>
<feature type="compositionally biased region" description="Basic and acidic residues" evidence="9">
    <location>
        <begin position="358"/>
        <end position="386"/>
    </location>
</feature>
<dbReference type="PROSITE" id="PS51061">
    <property type="entry name" value="R3H"/>
    <property type="match status" value="1"/>
</dbReference>